<gene>
    <name evidence="1" type="ORF">DLM78_22065</name>
</gene>
<comment type="caution">
    <text evidence="1">The sequence shown here is derived from an EMBL/GenBank/DDBJ whole genome shotgun (WGS) entry which is preliminary data.</text>
</comment>
<organism evidence="1 2">
    <name type="scientific">Leptospira stimsonii</name>
    <dbReference type="NCBI Taxonomy" id="2202203"/>
    <lineage>
        <taxon>Bacteria</taxon>
        <taxon>Pseudomonadati</taxon>
        <taxon>Spirochaetota</taxon>
        <taxon>Spirochaetia</taxon>
        <taxon>Leptospirales</taxon>
        <taxon>Leptospiraceae</taxon>
        <taxon>Leptospira</taxon>
    </lineage>
</organism>
<proteinExistence type="predicted"/>
<dbReference type="Proteomes" id="UP000266669">
    <property type="component" value="Unassembled WGS sequence"/>
</dbReference>
<evidence type="ECO:0000313" key="1">
    <source>
        <dbReference type="EMBL" id="RHX83386.1"/>
    </source>
</evidence>
<sequence>MKLNKYEKIVEKYLISFDLEVEKIEENHYPNQRVPDFRVSSKDGKLFFVEVKSPELLLNQESGGYSFRTTENKLFRIVYDSIAQFKIFNSLHMVPNVLIITSSDFQLKFSNFWQSLNGSMSVQGEEVYNIRSRKDFQVMRNNLKNIDLIIWHQIGNDSIYETVHFVNPTTENGRNLLILNQIFNLSNLKKDPRIN</sequence>
<dbReference type="EMBL" id="QHCS01000009">
    <property type="protein sequence ID" value="RHX83386.1"/>
    <property type="molecule type" value="Genomic_DNA"/>
</dbReference>
<accession>A0A8B3CI35</accession>
<name>A0A8B3CI35_9LEPT</name>
<dbReference type="RefSeq" id="WP_118983917.1">
    <property type="nucleotide sequence ID" value="NZ_QHCS01000009.1"/>
</dbReference>
<protein>
    <submittedName>
        <fullName evidence="1">Uncharacterized protein</fullName>
    </submittedName>
</protein>
<reference evidence="2" key="1">
    <citation type="submission" date="2018-05" db="EMBL/GenBank/DDBJ databases">
        <title>Leptospira yasudae sp. nov. and Leptospira stimsonii sp. nov., two pathogenic species of the genus Leptospira isolated from environmental sources.</title>
        <authorList>
            <person name="Casanovas-Massana A."/>
            <person name="Hamond C."/>
            <person name="Santos L.A."/>
            <person name="Hacker K.P."/>
            <person name="Balassiano I."/>
            <person name="Medeiros M.A."/>
            <person name="Reis M.G."/>
            <person name="Ko A.I."/>
            <person name="Wunder E.A."/>
        </authorList>
    </citation>
    <scope>NUCLEOTIDE SEQUENCE [LARGE SCALE GENOMIC DNA]</scope>
    <source>
        <strain evidence="2">AMB6-RJ</strain>
    </source>
</reference>
<evidence type="ECO:0000313" key="2">
    <source>
        <dbReference type="Proteomes" id="UP000266669"/>
    </source>
</evidence>
<dbReference type="AlphaFoldDB" id="A0A8B3CI35"/>